<evidence type="ECO:0000313" key="2">
    <source>
        <dbReference type="Proteomes" id="UP000186230"/>
    </source>
</evidence>
<organism evidence="1 2">
    <name type="scientific">Christiangramia flava JLT2011</name>
    <dbReference type="NCBI Taxonomy" id="1229726"/>
    <lineage>
        <taxon>Bacteria</taxon>
        <taxon>Pseudomonadati</taxon>
        <taxon>Bacteroidota</taxon>
        <taxon>Flavobacteriia</taxon>
        <taxon>Flavobacteriales</taxon>
        <taxon>Flavobacteriaceae</taxon>
        <taxon>Christiangramia</taxon>
    </lineage>
</organism>
<evidence type="ECO:0000313" key="1">
    <source>
        <dbReference type="EMBL" id="APU67798.1"/>
    </source>
</evidence>
<name>A0A1L7I2E4_9FLAO</name>
<reference evidence="1 2" key="1">
    <citation type="submission" date="2016-07" db="EMBL/GenBank/DDBJ databases">
        <title>Multi-omics approach to identify versatile polysaccharide utilization systems of a marine flavobacterium Gramella flava.</title>
        <authorList>
            <person name="Tang K."/>
        </authorList>
    </citation>
    <scope>NUCLEOTIDE SEQUENCE [LARGE SCALE GENOMIC DNA]</scope>
    <source>
        <strain evidence="1 2">JLT2011</strain>
    </source>
</reference>
<dbReference type="OrthoDB" id="1434790at2"/>
<dbReference type="InterPro" id="IPR025515">
    <property type="entry name" value="DUF4403"/>
</dbReference>
<dbReference type="Pfam" id="PF14356">
    <property type="entry name" value="DUF4403"/>
    <property type="match status" value="1"/>
</dbReference>
<protein>
    <submittedName>
        <fullName evidence="1">Uncharacterized protein</fullName>
    </submittedName>
</protein>
<accession>A0A1L7I2E4</accession>
<dbReference type="Proteomes" id="UP000186230">
    <property type="component" value="Chromosome"/>
</dbReference>
<dbReference type="KEGG" id="gfl:GRFL_1074"/>
<sequence>MEHPELALTLPVKIPYEVLEEHLREKLVGEMIKKEKDDGSARNYAQILDAGLHHSDKPEFDLALIVTFQTLTTLFKNKQGAAVFHLKMELQEELQQIFISEFEVEGKTNNWLGDTLLETLLNNWMHDKIKQKMNFDFMPQIEEKLMEVNEKLEDKIEAKEGIELSGRLNDLHLSQIEAGPTHLWVHVSIRGNAVIELNKLHM</sequence>
<dbReference type="STRING" id="1229726.GRFL_1074"/>
<keyword evidence="2" id="KW-1185">Reference proteome</keyword>
<dbReference type="RefSeq" id="WP_083643639.1">
    <property type="nucleotide sequence ID" value="NZ_AMRU01000002.1"/>
</dbReference>
<gene>
    <name evidence="1" type="ORF">GRFL_1074</name>
</gene>
<dbReference type="EMBL" id="CP016359">
    <property type="protein sequence ID" value="APU67798.1"/>
    <property type="molecule type" value="Genomic_DNA"/>
</dbReference>
<proteinExistence type="predicted"/>
<dbReference type="AlphaFoldDB" id="A0A1L7I2E4"/>